<evidence type="ECO:0000313" key="2">
    <source>
        <dbReference type="EMBL" id="CAE0229797.1"/>
    </source>
</evidence>
<evidence type="ECO:0000259" key="1">
    <source>
        <dbReference type="Pfam" id="PF08553"/>
    </source>
</evidence>
<reference evidence="2" key="1">
    <citation type="submission" date="2021-01" db="EMBL/GenBank/DDBJ databases">
        <authorList>
            <person name="Corre E."/>
            <person name="Pelletier E."/>
            <person name="Niang G."/>
            <person name="Scheremetjew M."/>
            <person name="Finn R."/>
            <person name="Kale V."/>
            <person name="Holt S."/>
            <person name="Cochrane G."/>
            <person name="Meng A."/>
            <person name="Brown T."/>
            <person name="Cohen L."/>
        </authorList>
    </citation>
    <scope>NUCLEOTIDE SEQUENCE</scope>
    <source>
        <strain evidence="2">Ras09</strain>
    </source>
</reference>
<proteinExistence type="predicted"/>
<dbReference type="EMBL" id="HBIA01003071">
    <property type="protein sequence ID" value="CAE0229797.1"/>
    <property type="molecule type" value="Transcribed_RNA"/>
</dbReference>
<dbReference type="InterPro" id="IPR040458">
    <property type="entry name" value="Vid27"/>
</dbReference>
<dbReference type="InterPro" id="IPR011044">
    <property type="entry name" value="Quino_amine_DH_bsu"/>
</dbReference>
<feature type="domain" description="Vacuolar import/degradation Vid27 C-terminal" evidence="1">
    <location>
        <begin position="6"/>
        <end position="303"/>
    </location>
</feature>
<dbReference type="SUPFAM" id="SSF50969">
    <property type="entry name" value="YVTN repeat-like/Quinoprotein amine dehydrogenase"/>
    <property type="match status" value="1"/>
</dbReference>
<dbReference type="InterPro" id="IPR013863">
    <property type="entry name" value="VID27_C"/>
</dbReference>
<dbReference type="GO" id="GO:0005737">
    <property type="term" value="C:cytoplasm"/>
    <property type="evidence" value="ECO:0007669"/>
    <property type="project" value="TreeGrafter"/>
</dbReference>
<dbReference type="Pfam" id="PF08553">
    <property type="entry name" value="VID27"/>
    <property type="match status" value="1"/>
</dbReference>
<dbReference type="AlphaFoldDB" id="A0A7S3CJU9"/>
<organism evidence="2">
    <name type="scientific">Strombidium rassoulzadegani</name>
    <dbReference type="NCBI Taxonomy" id="1082188"/>
    <lineage>
        <taxon>Eukaryota</taxon>
        <taxon>Sar</taxon>
        <taxon>Alveolata</taxon>
        <taxon>Ciliophora</taxon>
        <taxon>Intramacronucleata</taxon>
        <taxon>Spirotrichea</taxon>
        <taxon>Oligotrichia</taxon>
        <taxon>Strombidiidae</taxon>
        <taxon>Strombidium</taxon>
    </lineage>
</organism>
<dbReference type="PANTHER" id="PTHR31913">
    <property type="entry name" value="VACUOLAR IMPORT AND DEGRADATION PROTEIN 27"/>
    <property type="match status" value="1"/>
</dbReference>
<name>A0A7S3CJU9_9SPIT</name>
<accession>A0A7S3CJU9</accession>
<dbReference type="GO" id="GO:0005634">
    <property type="term" value="C:nucleus"/>
    <property type="evidence" value="ECO:0007669"/>
    <property type="project" value="TreeGrafter"/>
</dbReference>
<sequence length="312" mass="35163">MNFPVLKTEEGEVIRPQNVMLHNQEKQMIFSDAQDPSKLFNFDLESGKIVEEFRAEKKGNAKSDVSNLVHITNKERNGQTQSEQTFVGINERAIYTLDPRINKKEKAAESKVYKTNPLFNKVATTINGGLAIGSLNGCIRLYKQVGQNAKTLLPGLGDPIRAIEMSVDGKWILATTQTYLLLLSTSCKGEKNGFEASMGKEKPVPVKLQLNVKDLAKHQIKSLDFTAAHFNNFSHSNKYHTGIVTSTGPFVVTWNLQRVLKGLRNQYQIIKVKEQQKLVDSQFQFDNDENILVTESKNLGVQTRSKKVFINY</sequence>
<gene>
    <name evidence="2" type="ORF">SRAS04492_LOCUS1581</name>
</gene>
<protein>
    <recommendedName>
        <fullName evidence="1">Vacuolar import/degradation Vid27 C-terminal domain-containing protein</fullName>
    </recommendedName>
</protein>
<dbReference type="PANTHER" id="PTHR31913:SF0">
    <property type="entry name" value="VACUOLAR IMPORT AND DEGRADATION PROTEIN 27"/>
    <property type="match status" value="1"/>
</dbReference>